<keyword evidence="3" id="KW-0812">Transmembrane</keyword>
<gene>
    <name evidence="5" type="ORF">AMSG_10263</name>
</gene>
<feature type="compositionally biased region" description="Polar residues" evidence="2">
    <location>
        <begin position="799"/>
        <end position="811"/>
    </location>
</feature>
<sequence>MAARAATLTSNASLILNIRFPLAIHSTTGHIAAAASSSIVLNGIAFHAPPPWLLSLVPLPLPAHPSLSLHHSQWLALATASPANAPFAQMLVSVANNTHVAGQLSGEALAHWIDAAWSTGVLGGEYLPIRLSLPDNATADDYAIVDLSTGALLMIHYYEVCEPLFLPNGLPLASPVPVGDDVALVCNNGYELVGAGSDGLVTCTADGTYQPQTPACRPVPDPPDAGPCPGLAIRDTCGVCSGPGTAHIADSDLDACGVCFGANAALDDCGVCFGNNAAKDACGVCFGDGSRCAGCDGVPHSGLLPDVCGLCGGDGTSCLGCNGIPIPSGDAVFDGCGVCGGPGTVGSCGATCNASAPLHVSYDCAGVCGGSAYIDSCGACVGGITGKRPEYARDGCGVCWGGNSSRDACGVCGGGGTDIDDCGVCFGNNSEKDECGRCWGNNAFHDLCGVCNGSATTCAGCDFVIGSKLRIDDCGVCGGQGDCHSTRILGMPSMAVALTTAVMLFCVLAIIGLGTAVLLLARRRRRAKVAATAAIRKAALAEAPHGELILMVTHVVSASDIWAAMPAAMYEAMLQHDICLRQVISEYDGYEIASEHDSFVVAFPASEAISAVHAAIAIHDRMVTLAWPRVLLTSDLCPTVVAHTGLNVSHDGSLCHTWRGLRLRIGIHACLLTRSYSPASQGIEYAGPGLAHTSVISQAAPDGAVVVTREVLACLPSTLPAHLSIECVDRVVSANGDVSFDIFAVSAQGSVTTARKTTGPVASSHALAHSESGQVGGVSSATPVHVSTTSRSRHLVLNTRLTSTSQKQSAGSAPHEASSTSFRSASSDDTETTVRSRSRRLAKSEM</sequence>
<dbReference type="RefSeq" id="XP_013753749.1">
    <property type="nucleotide sequence ID" value="XM_013898295.1"/>
</dbReference>
<feature type="compositionally biased region" description="Basic residues" evidence="2">
    <location>
        <begin position="836"/>
        <end position="846"/>
    </location>
</feature>
<dbReference type="Gene3D" id="2.10.70.10">
    <property type="entry name" value="Complement Module, domain 1"/>
    <property type="match status" value="1"/>
</dbReference>
<name>A0A0L0DPQ0_THETB</name>
<feature type="region of interest" description="Disordered" evidence="2">
    <location>
        <begin position="762"/>
        <end position="846"/>
    </location>
</feature>
<dbReference type="InterPro" id="IPR000436">
    <property type="entry name" value="Sushi_SCR_CCP_dom"/>
</dbReference>
<evidence type="ECO:0000256" key="1">
    <source>
        <dbReference type="ARBA" id="ARBA00023157"/>
    </source>
</evidence>
<dbReference type="PANTHER" id="PTHR43081:SF1">
    <property type="entry name" value="ADENYLATE CYCLASE, TERMINAL-DIFFERENTIATION SPECIFIC"/>
    <property type="match status" value="1"/>
</dbReference>
<evidence type="ECO:0000256" key="3">
    <source>
        <dbReference type="SAM" id="Phobius"/>
    </source>
</evidence>
<dbReference type="GO" id="GO:0009190">
    <property type="term" value="P:cyclic nucleotide biosynthetic process"/>
    <property type="evidence" value="ECO:0007669"/>
    <property type="project" value="InterPro"/>
</dbReference>
<dbReference type="InterPro" id="IPR029787">
    <property type="entry name" value="Nucleotide_cyclase"/>
</dbReference>
<dbReference type="AlphaFoldDB" id="A0A0L0DPQ0"/>
<dbReference type="Pfam" id="PF00084">
    <property type="entry name" value="Sushi"/>
    <property type="match status" value="1"/>
</dbReference>
<dbReference type="OrthoDB" id="5855429at2759"/>
<evidence type="ECO:0000313" key="6">
    <source>
        <dbReference type="Proteomes" id="UP000054408"/>
    </source>
</evidence>
<proteinExistence type="predicted"/>
<keyword evidence="3" id="KW-0472">Membrane</keyword>
<dbReference type="STRING" id="461836.A0A0L0DPQ0"/>
<keyword evidence="3" id="KW-1133">Transmembrane helix</keyword>
<accession>A0A0L0DPQ0</accession>
<dbReference type="SMART" id="SM00032">
    <property type="entry name" value="CCP"/>
    <property type="match status" value="1"/>
</dbReference>
<feature type="compositionally biased region" description="Low complexity" evidence="2">
    <location>
        <begin position="817"/>
        <end position="827"/>
    </location>
</feature>
<protein>
    <recommendedName>
        <fullName evidence="4">Sushi domain-containing protein</fullName>
    </recommendedName>
</protein>
<dbReference type="InterPro" id="IPR035976">
    <property type="entry name" value="Sushi/SCR/CCP_sf"/>
</dbReference>
<evidence type="ECO:0000256" key="2">
    <source>
        <dbReference type="SAM" id="MobiDB-lite"/>
    </source>
</evidence>
<feature type="compositionally biased region" description="Polar residues" evidence="2">
    <location>
        <begin position="771"/>
        <end position="790"/>
    </location>
</feature>
<dbReference type="InterPro" id="IPR050697">
    <property type="entry name" value="Adenylyl/Guanylyl_Cyclase_3/4"/>
</dbReference>
<feature type="domain" description="Sushi" evidence="4">
    <location>
        <begin position="159"/>
        <end position="218"/>
    </location>
</feature>
<evidence type="ECO:0000259" key="4">
    <source>
        <dbReference type="PROSITE" id="PS50923"/>
    </source>
</evidence>
<dbReference type="SUPFAM" id="SSF55073">
    <property type="entry name" value="Nucleotide cyclase"/>
    <property type="match status" value="1"/>
</dbReference>
<dbReference type="CDD" id="cd00033">
    <property type="entry name" value="CCP"/>
    <property type="match status" value="1"/>
</dbReference>
<dbReference type="PANTHER" id="PTHR43081">
    <property type="entry name" value="ADENYLATE CYCLASE, TERMINAL-DIFFERENTIATION SPECIFIC-RELATED"/>
    <property type="match status" value="1"/>
</dbReference>
<evidence type="ECO:0000313" key="5">
    <source>
        <dbReference type="EMBL" id="KNC54284.1"/>
    </source>
</evidence>
<dbReference type="Gene3D" id="3.30.70.1230">
    <property type="entry name" value="Nucleotide cyclase"/>
    <property type="match status" value="1"/>
</dbReference>
<feature type="transmembrane region" description="Helical" evidence="3">
    <location>
        <begin position="494"/>
        <end position="521"/>
    </location>
</feature>
<keyword evidence="6" id="KW-1185">Reference proteome</keyword>
<dbReference type="Pfam" id="PF00211">
    <property type="entry name" value="Guanylate_cyc"/>
    <property type="match status" value="1"/>
</dbReference>
<dbReference type="SUPFAM" id="SSF57535">
    <property type="entry name" value="Complement control module/SCR domain"/>
    <property type="match status" value="1"/>
</dbReference>
<organism evidence="5 6">
    <name type="scientific">Thecamonas trahens ATCC 50062</name>
    <dbReference type="NCBI Taxonomy" id="461836"/>
    <lineage>
        <taxon>Eukaryota</taxon>
        <taxon>Apusozoa</taxon>
        <taxon>Apusomonadida</taxon>
        <taxon>Apusomonadidae</taxon>
        <taxon>Thecamonas</taxon>
    </lineage>
</organism>
<dbReference type="GO" id="GO:0035556">
    <property type="term" value="P:intracellular signal transduction"/>
    <property type="evidence" value="ECO:0007669"/>
    <property type="project" value="InterPro"/>
</dbReference>
<reference evidence="5 6" key="1">
    <citation type="submission" date="2010-05" db="EMBL/GenBank/DDBJ databases">
        <title>The Genome Sequence of Thecamonas trahens ATCC 50062.</title>
        <authorList>
            <consortium name="The Broad Institute Genome Sequencing Platform"/>
            <person name="Russ C."/>
            <person name="Cuomo C."/>
            <person name="Shea T."/>
            <person name="Young S.K."/>
            <person name="Zeng Q."/>
            <person name="Koehrsen M."/>
            <person name="Haas B."/>
            <person name="Borodovsky M."/>
            <person name="Guigo R."/>
            <person name="Alvarado L."/>
            <person name="Berlin A."/>
            <person name="Bochicchio J."/>
            <person name="Borenstein D."/>
            <person name="Chapman S."/>
            <person name="Chen Z."/>
            <person name="Freedman E."/>
            <person name="Gellesch M."/>
            <person name="Goldberg J."/>
            <person name="Griggs A."/>
            <person name="Gujja S."/>
            <person name="Heilman E."/>
            <person name="Heiman D."/>
            <person name="Hepburn T."/>
            <person name="Howarth C."/>
            <person name="Jen D."/>
            <person name="Larson L."/>
            <person name="Mehta T."/>
            <person name="Park D."/>
            <person name="Pearson M."/>
            <person name="Roberts A."/>
            <person name="Saif S."/>
            <person name="Shenoy N."/>
            <person name="Sisk P."/>
            <person name="Stolte C."/>
            <person name="Sykes S."/>
            <person name="Thomson T."/>
            <person name="Walk T."/>
            <person name="White J."/>
            <person name="Yandava C."/>
            <person name="Burger G."/>
            <person name="Gray M.W."/>
            <person name="Holland P.W.H."/>
            <person name="King N."/>
            <person name="Lang F.B.F."/>
            <person name="Roger A.J."/>
            <person name="Ruiz-Trillo I."/>
            <person name="Lander E."/>
            <person name="Nusbaum C."/>
        </authorList>
    </citation>
    <scope>NUCLEOTIDE SEQUENCE [LARGE SCALE GENOMIC DNA]</scope>
    <source>
        <strain evidence="5 6">ATCC 50062</strain>
    </source>
</reference>
<dbReference type="InterPro" id="IPR001054">
    <property type="entry name" value="A/G_cyclase"/>
</dbReference>
<dbReference type="Proteomes" id="UP000054408">
    <property type="component" value="Unassembled WGS sequence"/>
</dbReference>
<keyword evidence="1" id="KW-1015">Disulfide bond</keyword>
<dbReference type="PROSITE" id="PS50923">
    <property type="entry name" value="SUSHI"/>
    <property type="match status" value="1"/>
</dbReference>
<dbReference type="GeneID" id="25568531"/>
<dbReference type="EMBL" id="GL349488">
    <property type="protein sequence ID" value="KNC54284.1"/>
    <property type="molecule type" value="Genomic_DNA"/>
</dbReference>
<dbReference type="eggNOG" id="KOG0618">
    <property type="taxonomic scope" value="Eukaryota"/>
</dbReference>